<feature type="transmembrane region" description="Helical" evidence="12">
    <location>
        <begin position="46"/>
        <end position="65"/>
    </location>
</feature>
<evidence type="ECO:0000256" key="11">
    <source>
        <dbReference type="ARBA" id="ARBA00023136"/>
    </source>
</evidence>
<dbReference type="PANTHER" id="PTHR45453">
    <property type="entry name" value="PHOSPHATE REGULON SENSOR PROTEIN PHOR"/>
    <property type="match status" value="1"/>
</dbReference>
<evidence type="ECO:0000256" key="6">
    <source>
        <dbReference type="ARBA" id="ARBA00022679"/>
    </source>
</evidence>
<evidence type="ECO:0000313" key="14">
    <source>
        <dbReference type="EMBL" id="MBB4657942.1"/>
    </source>
</evidence>
<dbReference type="SUPFAM" id="SSF55785">
    <property type="entry name" value="PYP-like sensor domain (PAS domain)"/>
    <property type="match status" value="1"/>
</dbReference>
<dbReference type="SMART" id="SM00387">
    <property type="entry name" value="HATPase_c"/>
    <property type="match status" value="1"/>
</dbReference>
<evidence type="ECO:0000256" key="9">
    <source>
        <dbReference type="ARBA" id="ARBA00022840"/>
    </source>
</evidence>
<evidence type="ECO:0000256" key="10">
    <source>
        <dbReference type="ARBA" id="ARBA00023012"/>
    </source>
</evidence>
<dbReference type="PROSITE" id="PS50109">
    <property type="entry name" value="HIS_KIN"/>
    <property type="match status" value="1"/>
</dbReference>
<dbReference type="SUPFAM" id="SSF47384">
    <property type="entry name" value="Homodimeric domain of signal transducing histidine kinase"/>
    <property type="match status" value="1"/>
</dbReference>
<keyword evidence="12" id="KW-1133">Transmembrane helix</keyword>
<keyword evidence="5" id="KW-0597">Phosphoprotein</keyword>
<gene>
    <name evidence="14" type="ORF">GGQ59_000442</name>
</gene>
<dbReference type="SMART" id="SM00388">
    <property type="entry name" value="HisKA"/>
    <property type="match status" value="1"/>
</dbReference>
<dbReference type="Proteomes" id="UP000563524">
    <property type="component" value="Unassembled WGS sequence"/>
</dbReference>
<keyword evidence="9" id="KW-0067">ATP-binding</keyword>
<feature type="domain" description="Histidine kinase" evidence="13">
    <location>
        <begin position="208"/>
        <end position="449"/>
    </location>
</feature>
<dbReference type="GO" id="GO:0005524">
    <property type="term" value="F:ATP binding"/>
    <property type="evidence" value="ECO:0007669"/>
    <property type="project" value="UniProtKB-KW"/>
</dbReference>
<organism evidence="14 15">
    <name type="scientific">Parvularcula dongshanensis</name>
    <dbReference type="NCBI Taxonomy" id="1173995"/>
    <lineage>
        <taxon>Bacteria</taxon>
        <taxon>Pseudomonadati</taxon>
        <taxon>Pseudomonadota</taxon>
        <taxon>Alphaproteobacteria</taxon>
        <taxon>Parvularculales</taxon>
        <taxon>Parvularculaceae</taxon>
        <taxon>Parvularcula</taxon>
    </lineage>
</organism>
<reference evidence="14 15" key="1">
    <citation type="submission" date="2020-08" db="EMBL/GenBank/DDBJ databases">
        <title>Genomic Encyclopedia of Type Strains, Phase IV (KMG-IV): sequencing the most valuable type-strain genomes for metagenomic binning, comparative biology and taxonomic classification.</title>
        <authorList>
            <person name="Goeker M."/>
        </authorList>
    </citation>
    <scope>NUCLEOTIDE SEQUENCE [LARGE SCALE GENOMIC DNA]</scope>
    <source>
        <strain evidence="14 15">DSM 102850</strain>
    </source>
</reference>
<protein>
    <recommendedName>
        <fullName evidence="3">histidine kinase</fullName>
        <ecNumber evidence="3">2.7.13.3</ecNumber>
    </recommendedName>
</protein>
<dbReference type="FunFam" id="3.30.565.10:FF:000006">
    <property type="entry name" value="Sensor histidine kinase WalK"/>
    <property type="match status" value="1"/>
</dbReference>
<sequence length="453" mass="48928">MSDTSSSAAPTERPDSYRSRAGDFFFVGAAGMIMLLGAVMLSNLRVAAAVALGLTYFAGLFLRYYSLREAVPVAPGVTFNEEQLQKFERLRAVLNALPQPVMLLDARDHVQLSNPACARMFGKDVAHSHISTVIRAPAALDALPAARSGGTAREVEFVLPGPRERSCLFYAAPLPGGEPANRGRLLVMVRDRTAQKKLEKMRTDFIANASHELRTPLASLLGFIETIENHAKDDPAAQKRFLGIMRAQTERMLRLVRDLISLSAIELSEAEMPAERVDLTETARAVCDMLLPIAGEGVLHVEADGPVTILADRDEVIQVIQNLADNAVKYGGEFPSVTIGVGTGAPPTMPGALRSGDTLHAVAVRLGVPEAQVAWVRVADQGEGIPRTDLPRLTERFYRIDAEKSRKKGGTGLGLAIVKHIVQRHRGGIQIESVEGQGSAFICFFPPAALAQK</sequence>
<dbReference type="Gene3D" id="3.30.450.20">
    <property type="entry name" value="PAS domain"/>
    <property type="match status" value="1"/>
</dbReference>
<comment type="catalytic activity">
    <reaction evidence="1">
        <text>ATP + protein L-histidine = ADP + protein N-phospho-L-histidine.</text>
        <dbReference type="EC" id="2.7.13.3"/>
    </reaction>
</comment>
<dbReference type="PANTHER" id="PTHR45453:SF1">
    <property type="entry name" value="PHOSPHATE REGULON SENSOR PROTEIN PHOR"/>
    <property type="match status" value="1"/>
</dbReference>
<evidence type="ECO:0000256" key="2">
    <source>
        <dbReference type="ARBA" id="ARBA00004236"/>
    </source>
</evidence>
<dbReference type="InterPro" id="IPR036890">
    <property type="entry name" value="HATPase_C_sf"/>
</dbReference>
<dbReference type="InterPro" id="IPR050351">
    <property type="entry name" value="BphY/WalK/GraS-like"/>
</dbReference>
<dbReference type="Gene3D" id="3.30.565.10">
    <property type="entry name" value="Histidine kinase-like ATPase, C-terminal domain"/>
    <property type="match status" value="1"/>
</dbReference>
<dbReference type="Pfam" id="PF02518">
    <property type="entry name" value="HATPase_c"/>
    <property type="match status" value="1"/>
</dbReference>
<keyword evidence="7" id="KW-0547">Nucleotide-binding</keyword>
<feature type="transmembrane region" description="Helical" evidence="12">
    <location>
        <begin position="21"/>
        <end position="40"/>
    </location>
</feature>
<accession>A0A840I165</accession>
<evidence type="ECO:0000256" key="5">
    <source>
        <dbReference type="ARBA" id="ARBA00022553"/>
    </source>
</evidence>
<dbReference type="InterPro" id="IPR036097">
    <property type="entry name" value="HisK_dim/P_sf"/>
</dbReference>
<dbReference type="CDD" id="cd00082">
    <property type="entry name" value="HisKA"/>
    <property type="match status" value="1"/>
</dbReference>
<evidence type="ECO:0000256" key="1">
    <source>
        <dbReference type="ARBA" id="ARBA00000085"/>
    </source>
</evidence>
<evidence type="ECO:0000256" key="3">
    <source>
        <dbReference type="ARBA" id="ARBA00012438"/>
    </source>
</evidence>
<dbReference type="Pfam" id="PF00512">
    <property type="entry name" value="HisKA"/>
    <property type="match status" value="1"/>
</dbReference>
<evidence type="ECO:0000256" key="12">
    <source>
        <dbReference type="SAM" id="Phobius"/>
    </source>
</evidence>
<keyword evidence="6 14" id="KW-0808">Transferase</keyword>
<keyword evidence="15" id="KW-1185">Reference proteome</keyword>
<dbReference type="InterPro" id="IPR003594">
    <property type="entry name" value="HATPase_dom"/>
</dbReference>
<dbReference type="PRINTS" id="PR00344">
    <property type="entry name" value="BCTRLSENSOR"/>
</dbReference>
<evidence type="ECO:0000256" key="8">
    <source>
        <dbReference type="ARBA" id="ARBA00022777"/>
    </source>
</evidence>
<dbReference type="AlphaFoldDB" id="A0A840I165"/>
<evidence type="ECO:0000313" key="15">
    <source>
        <dbReference type="Proteomes" id="UP000563524"/>
    </source>
</evidence>
<dbReference type="InterPro" id="IPR004358">
    <property type="entry name" value="Sig_transdc_His_kin-like_C"/>
</dbReference>
<dbReference type="EC" id="2.7.13.3" evidence="3"/>
<dbReference type="RefSeq" id="WP_183815409.1">
    <property type="nucleotide sequence ID" value="NZ_JACHOB010000001.1"/>
</dbReference>
<dbReference type="GO" id="GO:0004721">
    <property type="term" value="F:phosphoprotein phosphatase activity"/>
    <property type="evidence" value="ECO:0007669"/>
    <property type="project" value="TreeGrafter"/>
</dbReference>
<keyword evidence="10" id="KW-0902">Two-component regulatory system</keyword>
<dbReference type="GO" id="GO:0005886">
    <property type="term" value="C:plasma membrane"/>
    <property type="evidence" value="ECO:0007669"/>
    <property type="project" value="UniProtKB-SubCell"/>
</dbReference>
<evidence type="ECO:0000256" key="4">
    <source>
        <dbReference type="ARBA" id="ARBA00022475"/>
    </source>
</evidence>
<comment type="subcellular location">
    <subcellularLocation>
        <location evidence="2">Cell membrane</location>
    </subcellularLocation>
</comment>
<keyword evidence="12" id="KW-0812">Transmembrane</keyword>
<dbReference type="InterPro" id="IPR005467">
    <property type="entry name" value="His_kinase_dom"/>
</dbReference>
<dbReference type="FunFam" id="1.10.287.130:FF:000008">
    <property type="entry name" value="Two-component sensor histidine kinase"/>
    <property type="match status" value="1"/>
</dbReference>
<evidence type="ECO:0000259" key="13">
    <source>
        <dbReference type="PROSITE" id="PS50109"/>
    </source>
</evidence>
<dbReference type="Gene3D" id="1.10.287.130">
    <property type="match status" value="1"/>
</dbReference>
<dbReference type="GO" id="GO:0016036">
    <property type="term" value="P:cellular response to phosphate starvation"/>
    <property type="evidence" value="ECO:0007669"/>
    <property type="project" value="TreeGrafter"/>
</dbReference>
<proteinExistence type="predicted"/>
<dbReference type="InterPro" id="IPR035965">
    <property type="entry name" value="PAS-like_dom_sf"/>
</dbReference>
<keyword evidence="8 14" id="KW-0418">Kinase</keyword>
<dbReference type="SUPFAM" id="SSF55874">
    <property type="entry name" value="ATPase domain of HSP90 chaperone/DNA topoisomerase II/histidine kinase"/>
    <property type="match status" value="1"/>
</dbReference>
<dbReference type="EMBL" id="JACHOB010000001">
    <property type="protein sequence ID" value="MBB4657942.1"/>
    <property type="molecule type" value="Genomic_DNA"/>
</dbReference>
<keyword evidence="4" id="KW-1003">Cell membrane</keyword>
<name>A0A840I165_9PROT</name>
<comment type="caution">
    <text evidence="14">The sequence shown here is derived from an EMBL/GenBank/DDBJ whole genome shotgun (WGS) entry which is preliminary data.</text>
</comment>
<evidence type="ECO:0000256" key="7">
    <source>
        <dbReference type="ARBA" id="ARBA00022741"/>
    </source>
</evidence>
<dbReference type="InterPro" id="IPR003661">
    <property type="entry name" value="HisK_dim/P_dom"/>
</dbReference>
<dbReference type="Pfam" id="PF13188">
    <property type="entry name" value="PAS_8"/>
    <property type="match status" value="1"/>
</dbReference>
<keyword evidence="11 12" id="KW-0472">Membrane</keyword>
<dbReference type="InterPro" id="IPR000014">
    <property type="entry name" value="PAS"/>
</dbReference>
<dbReference type="GO" id="GO:0000155">
    <property type="term" value="F:phosphorelay sensor kinase activity"/>
    <property type="evidence" value="ECO:0007669"/>
    <property type="project" value="InterPro"/>
</dbReference>